<protein>
    <submittedName>
        <fullName evidence="1">Uncharacterized protein</fullName>
    </submittedName>
</protein>
<reference evidence="2" key="1">
    <citation type="submission" date="2012-01" db="EMBL/GenBank/DDBJ databases">
        <title>Complete sequence of plasmid of Thermobacillus composti KWC4.</title>
        <authorList>
            <person name="Lucas S."/>
            <person name="Han J."/>
            <person name="Lapidus A."/>
            <person name="Cheng J.-F."/>
            <person name="Goodwin L."/>
            <person name="Pitluck S."/>
            <person name="Peters L."/>
            <person name="Ovchinnikova G."/>
            <person name="Teshima H."/>
            <person name="Detter J.C."/>
            <person name="Han C."/>
            <person name="Tapia R."/>
            <person name="Land M."/>
            <person name="Hauser L."/>
            <person name="Kyrpides N."/>
            <person name="Ivanova N."/>
            <person name="Pagani I."/>
            <person name="Anderson I."/>
            <person name="Woyke T."/>
        </authorList>
    </citation>
    <scope>NUCLEOTIDE SEQUENCE [LARGE SCALE GENOMIC DNA]</scope>
    <source>
        <strain evidence="2">DSM 18247 / JCM 13945 / KWC4</strain>
        <plasmid evidence="2">Plasmid pTHECO01</plasmid>
    </source>
</reference>
<name>L0ELC1_THECK</name>
<dbReference type="AlphaFoldDB" id="L0ELC1"/>
<proteinExistence type="predicted"/>
<gene>
    <name evidence="1" type="ordered locus">Theco_4091</name>
</gene>
<accession>L0ELC1</accession>
<dbReference type="HOGENOM" id="CLU_1677016_0_0_9"/>
<evidence type="ECO:0000313" key="2">
    <source>
        <dbReference type="Proteomes" id="UP000010795"/>
    </source>
</evidence>
<keyword evidence="2" id="KW-1185">Reference proteome</keyword>
<evidence type="ECO:0000313" key="1">
    <source>
        <dbReference type="EMBL" id="AGA60090.1"/>
    </source>
</evidence>
<dbReference type="RefSeq" id="WP_015256802.1">
    <property type="nucleotide sequence ID" value="NC_019898.1"/>
</dbReference>
<dbReference type="Proteomes" id="UP000010795">
    <property type="component" value="Plasmid pTHECO01"/>
</dbReference>
<sequence length="157" mass="17912">MIGEARSPAQRSGSRLLTQHQAEDLLKLYRIYRYSAGTLDGGPEGFPVRLHTGRSLEKKGLVTLSVKTAERQPLRWNLTEMGKRVAASLWNAEDFPDPPAEKMFDYPPAIYHWTGEWSLQTSSARVAARNRIRFLVPIYVNDSGRRLLDMEQAIRLE</sequence>
<organism evidence="1 2">
    <name type="scientific">Thermobacillus composti (strain DSM 18247 / JCM 13945 / KWC4)</name>
    <dbReference type="NCBI Taxonomy" id="717605"/>
    <lineage>
        <taxon>Bacteria</taxon>
        <taxon>Bacillati</taxon>
        <taxon>Bacillota</taxon>
        <taxon>Bacilli</taxon>
        <taxon>Bacillales</taxon>
        <taxon>Paenibacillaceae</taxon>
        <taxon>Thermobacillus</taxon>
    </lineage>
</organism>
<keyword evidence="1" id="KW-0614">Plasmid</keyword>
<dbReference type="KEGG" id="tco:Theco_4091"/>
<geneLocation type="plasmid" evidence="1 2">
    <name>pTHECO01</name>
</geneLocation>
<dbReference type="EMBL" id="CP003256">
    <property type="protein sequence ID" value="AGA60090.1"/>
    <property type="molecule type" value="Genomic_DNA"/>
</dbReference>